<protein>
    <recommendedName>
        <fullName evidence="3">Lauroyl/myristoyl acyltransferase</fullName>
    </recommendedName>
</protein>
<accession>A0A0D8BA78</accession>
<reference evidence="1 2" key="2">
    <citation type="journal article" date="2016" name="Genome Announc.">
        <title>Permanent Draft Genome Sequences for Two Variants of Frankia sp. Strain CpI1, the First Frankia Strain Isolated from Root Nodules of Comptonia peregrina.</title>
        <authorList>
            <person name="Oshone R."/>
            <person name="Hurst S.G.IV."/>
            <person name="Abebe-Akele F."/>
            <person name="Simpson S."/>
            <person name="Morris K."/>
            <person name="Thomas W.K."/>
            <person name="Tisa L.S."/>
        </authorList>
    </citation>
    <scope>NUCLEOTIDE SEQUENCE [LARGE SCALE GENOMIC DNA]</scope>
    <source>
        <strain evidence="2">CpI1-S</strain>
    </source>
</reference>
<evidence type="ECO:0008006" key="3">
    <source>
        <dbReference type="Google" id="ProtNLM"/>
    </source>
</evidence>
<comment type="caution">
    <text evidence="1">The sequence shown here is derived from an EMBL/GenBank/DDBJ whole genome shotgun (WGS) entry which is preliminary data.</text>
</comment>
<organism evidence="1 2">
    <name type="scientific">Frankia torreyi</name>
    <dbReference type="NCBI Taxonomy" id="1856"/>
    <lineage>
        <taxon>Bacteria</taxon>
        <taxon>Bacillati</taxon>
        <taxon>Actinomycetota</taxon>
        <taxon>Actinomycetes</taxon>
        <taxon>Frankiales</taxon>
        <taxon>Frankiaceae</taxon>
        <taxon>Frankia</taxon>
    </lineage>
</organism>
<dbReference type="EMBL" id="JYFN01000044">
    <property type="protein sequence ID" value="KJE21096.1"/>
    <property type="molecule type" value="Genomic_DNA"/>
</dbReference>
<name>A0A0D8BA78_9ACTN</name>
<sequence length="311" mass="33757">MMPSLFDRSQPDPIRTYGPLLDCLPHLGRERAWALLADLQSAFGQRTRAPLGDQERLRPEVARRFEGSALSAEIEFESFFDHHLRWRQRVSLDWMYVLAFGGELASLITFEGTEHADAALAEGAVVFVPFHIGSYMTVLPALASFAAGRDLPLHALMALVLEAGSKHLDQILPEVVMLSPTALLELVRHARRGGATVFFPDVYFGTGAARTPFTLAGADFLTSDGCSMLASRTRATSIPVWVESKGSDGFVCHFGPGIRPPESPGDQAPYLAAVAQGYEEALTGNPWNWAGWSLATPGRRAAVLSGDPHAS</sequence>
<dbReference type="Proteomes" id="UP000032545">
    <property type="component" value="Unassembled WGS sequence"/>
</dbReference>
<evidence type="ECO:0000313" key="1">
    <source>
        <dbReference type="EMBL" id="KJE21096.1"/>
    </source>
</evidence>
<gene>
    <name evidence="1" type="ORF">FF36_04601</name>
</gene>
<reference evidence="2" key="1">
    <citation type="submission" date="2015-02" db="EMBL/GenBank/DDBJ databases">
        <title>Draft Genome of Frankia sp. CpI1-S.</title>
        <authorList>
            <person name="Oshone R.T."/>
            <person name="Ngom M."/>
            <person name="Ghodhbane-Gtari F."/>
            <person name="Gtari M."/>
            <person name="Morris K."/>
            <person name="Thomas K."/>
            <person name="Sen A."/>
            <person name="Tisa L.S."/>
        </authorList>
    </citation>
    <scope>NUCLEOTIDE SEQUENCE [LARGE SCALE GENOMIC DNA]</scope>
    <source>
        <strain evidence="2">CpI1-S</strain>
    </source>
</reference>
<evidence type="ECO:0000313" key="2">
    <source>
        <dbReference type="Proteomes" id="UP000032545"/>
    </source>
</evidence>
<keyword evidence="2" id="KW-1185">Reference proteome</keyword>
<proteinExistence type="predicted"/>
<dbReference type="PATRIC" id="fig|1502723.3.peg.4549"/>
<dbReference type="AlphaFoldDB" id="A0A0D8BA78"/>
<dbReference type="RefSeq" id="WP_128423365.1">
    <property type="nucleotide sequence ID" value="NZ_JYFN01000044.1"/>
</dbReference>